<accession>A0A183T7G4</accession>
<evidence type="ECO:0000313" key="4">
    <source>
        <dbReference type="WBParaSite" id="SSLN_0001287901-mRNA-1"/>
    </source>
</evidence>
<reference evidence="4" key="1">
    <citation type="submission" date="2016-06" db="UniProtKB">
        <authorList>
            <consortium name="WormBaseParasite"/>
        </authorList>
    </citation>
    <scope>IDENTIFICATION</scope>
</reference>
<evidence type="ECO:0000256" key="1">
    <source>
        <dbReference type="SAM" id="Phobius"/>
    </source>
</evidence>
<dbReference type="Proteomes" id="UP000275846">
    <property type="component" value="Unassembled WGS sequence"/>
</dbReference>
<dbReference type="EMBL" id="UYSU01037252">
    <property type="protein sequence ID" value="VDL98797.1"/>
    <property type="molecule type" value="Genomic_DNA"/>
</dbReference>
<protein>
    <submittedName>
        <fullName evidence="4">AA_permease domain-containing protein</fullName>
    </submittedName>
</protein>
<evidence type="ECO:0000313" key="3">
    <source>
        <dbReference type="Proteomes" id="UP000275846"/>
    </source>
</evidence>
<feature type="transmembrane region" description="Helical" evidence="1">
    <location>
        <begin position="121"/>
        <end position="144"/>
    </location>
</feature>
<feature type="transmembrane region" description="Helical" evidence="1">
    <location>
        <begin position="37"/>
        <end position="57"/>
    </location>
</feature>
<name>A0A183T7G4_SCHSO</name>
<evidence type="ECO:0000313" key="2">
    <source>
        <dbReference type="EMBL" id="VDL98797.1"/>
    </source>
</evidence>
<reference evidence="2 3" key="2">
    <citation type="submission" date="2018-11" db="EMBL/GenBank/DDBJ databases">
        <authorList>
            <consortium name="Pathogen Informatics"/>
        </authorList>
    </citation>
    <scope>NUCLEOTIDE SEQUENCE [LARGE SCALE GENOMIC DNA]</scope>
    <source>
        <strain evidence="2 3">NST_G2</strain>
    </source>
</reference>
<proteinExistence type="predicted"/>
<organism evidence="4">
    <name type="scientific">Schistocephalus solidus</name>
    <name type="common">Tapeworm</name>
    <dbReference type="NCBI Taxonomy" id="70667"/>
    <lineage>
        <taxon>Eukaryota</taxon>
        <taxon>Metazoa</taxon>
        <taxon>Spiralia</taxon>
        <taxon>Lophotrochozoa</taxon>
        <taxon>Platyhelminthes</taxon>
        <taxon>Cestoda</taxon>
        <taxon>Eucestoda</taxon>
        <taxon>Diphyllobothriidea</taxon>
        <taxon>Diphyllobothriidae</taxon>
        <taxon>Schistocephalus</taxon>
    </lineage>
</organism>
<dbReference type="OrthoDB" id="10563820at2759"/>
<sequence>MAFAPAIFAIFLLEMRTKAPGAKSFPQFIRRRFGGVAHVLVLVIFVLTSVSNILKILSLWQSMSSAFISSHPSLHNVLRSFTVGGTALNALSDEDCERLTALLMISVGACIMFSHTGSLRIILYFTSALLLISSTTLATMVFDFSQNFPLGGKLHESGKSPLAASRVTCGDRITSNNARQNSRAHDNRYAVEVHAVIQP</sequence>
<dbReference type="WBParaSite" id="SSLN_0001287901-mRNA-1">
    <property type="protein sequence ID" value="SSLN_0001287901-mRNA-1"/>
    <property type="gene ID" value="SSLN_0001287901"/>
</dbReference>
<keyword evidence="1" id="KW-0472">Membrane</keyword>
<keyword evidence="1" id="KW-0812">Transmembrane</keyword>
<keyword evidence="3" id="KW-1185">Reference proteome</keyword>
<keyword evidence="1" id="KW-1133">Transmembrane helix</keyword>
<gene>
    <name evidence="2" type="ORF">SSLN_LOCUS12412</name>
</gene>
<dbReference type="AlphaFoldDB" id="A0A183T7G4"/>